<protein>
    <recommendedName>
        <fullName evidence="3">DUF1579 domain-containing protein</fullName>
    </recommendedName>
</protein>
<name>A0A1H9Q4C7_9BACI</name>
<gene>
    <name evidence="1" type="ORF">SAMN05518684_10236</name>
</gene>
<dbReference type="AlphaFoldDB" id="A0A1H9Q4C7"/>
<sequence>MKNPGSEEAFKRLEFLIGKWEVEVIPPEFQTNSFYGQTTFDWMEKEKFIVQRTLMNQPKFPSSTIVYDYDFSSGKYLQHYFDSRGVARLYNMSLEDDVWKLWRDTSDFSPLEFSQRFIGEINESRDTIYSYWEKSDDGLNWDHDFELIYRKVI</sequence>
<dbReference type="RefSeq" id="WP_093047381.1">
    <property type="nucleotide sequence ID" value="NZ_FOGT01000002.1"/>
</dbReference>
<evidence type="ECO:0000313" key="1">
    <source>
        <dbReference type="EMBL" id="SER55290.1"/>
    </source>
</evidence>
<dbReference type="Proteomes" id="UP000198571">
    <property type="component" value="Unassembled WGS sequence"/>
</dbReference>
<organism evidence="1 2">
    <name type="scientific">Salipaludibacillus aurantiacus</name>
    <dbReference type="NCBI Taxonomy" id="1601833"/>
    <lineage>
        <taxon>Bacteria</taxon>
        <taxon>Bacillati</taxon>
        <taxon>Bacillota</taxon>
        <taxon>Bacilli</taxon>
        <taxon>Bacillales</taxon>
        <taxon>Bacillaceae</taxon>
    </lineage>
</organism>
<dbReference type="OrthoDB" id="8481162at2"/>
<reference evidence="2" key="1">
    <citation type="submission" date="2016-10" db="EMBL/GenBank/DDBJ databases">
        <authorList>
            <person name="Varghese N."/>
            <person name="Submissions S."/>
        </authorList>
    </citation>
    <scope>NUCLEOTIDE SEQUENCE [LARGE SCALE GENOMIC DNA]</scope>
    <source>
        <strain evidence="2">S9</strain>
    </source>
</reference>
<evidence type="ECO:0000313" key="2">
    <source>
        <dbReference type="Proteomes" id="UP000198571"/>
    </source>
</evidence>
<keyword evidence="2" id="KW-1185">Reference proteome</keyword>
<proteinExistence type="predicted"/>
<evidence type="ECO:0008006" key="3">
    <source>
        <dbReference type="Google" id="ProtNLM"/>
    </source>
</evidence>
<accession>A0A1H9Q4C7</accession>
<dbReference type="EMBL" id="FOGT01000002">
    <property type="protein sequence ID" value="SER55290.1"/>
    <property type="molecule type" value="Genomic_DNA"/>
</dbReference>